<keyword evidence="1 2" id="KW-0443">Lipid metabolism</keyword>
<feature type="short sequence motif" description="DGA/G" evidence="2">
    <location>
        <begin position="175"/>
        <end position="177"/>
    </location>
</feature>
<dbReference type="RefSeq" id="WP_093071338.1">
    <property type="nucleotide sequence ID" value="NZ_BSOK01000048.1"/>
</dbReference>
<dbReference type="EMBL" id="FNAL01000032">
    <property type="protein sequence ID" value="SDE15791.1"/>
    <property type="molecule type" value="Genomic_DNA"/>
</dbReference>
<dbReference type="EMBL" id="BSOK01000048">
    <property type="protein sequence ID" value="GLR29808.1"/>
    <property type="molecule type" value="Genomic_DNA"/>
</dbReference>
<accession>A0A1G7ALU8</accession>
<evidence type="ECO:0000313" key="5">
    <source>
        <dbReference type="EMBL" id="SDE15791.1"/>
    </source>
</evidence>
<dbReference type="AlphaFoldDB" id="A0A1G7ALU8"/>
<dbReference type="Gene3D" id="3.40.1090.10">
    <property type="entry name" value="Cytosolic phospholipase A2 catalytic domain"/>
    <property type="match status" value="1"/>
</dbReference>
<dbReference type="PROSITE" id="PS51635">
    <property type="entry name" value="PNPLA"/>
    <property type="match status" value="1"/>
</dbReference>
<dbReference type="Proteomes" id="UP000198501">
    <property type="component" value="Unassembled WGS sequence"/>
</dbReference>
<keyword evidence="7" id="KW-1185">Reference proteome</keyword>
<dbReference type="InterPro" id="IPR016035">
    <property type="entry name" value="Acyl_Trfase/lysoPLipase"/>
</dbReference>
<reference evidence="4" key="4">
    <citation type="submission" date="2023-01" db="EMBL/GenBank/DDBJ databases">
        <title>Draft genome sequence of Psychrobacter pacificensis strain NBRC 103191.</title>
        <authorList>
            <person name="Sun Q."/>
            <person name="Mori K."/>
        </authorList>
    </citation>
    <scope>NUCLEOTIDE SEQUENCE</scope>
    <source>
        <strain evidence="4">NBRC 103191</strain>
    </source>
</reference>
<organism evidence="5 6">
    <name type="scientific">Psychrobacter pacificensis</name>
    <dbReference type="NCBI Taxonomy" id="112002"/>
    <lineage>
        <taxon>Bacteria</taxon>
        <taxon>Pseudomonadati</taxon>
        <taxon>Pseudomonadota</taxon>
        <taxon>Gammaproteobacteria</taxon>
        <taxon>Moraxellales</taxon>
        <taxon>Moraxellaceae</taxon>
        <taxon>Psychrobacter</taxon>
    </lineage>
</organism>
<feature type="domain" description="PNPLA" evidence="3">
    <location>
        <begin position="10"/>
        <end position="188"/>
    </location>
</feature>
<protein>
    <submittedName>
        <fullName evidence="4 5">Patatin</fullName>
    </submittedName>
</protein>
<reference evidence="4" key="1">
    <citation type="journal article" date="2014" name="Int. J. Syst. Evol. Microbiol.">
        <title>Complete genome of a new Firmicutes species belonging to the dominant human colonic microbiota ('Ruminococcus bicirculans') reveals two chromosomes and a selective capacity to utilize plant glucans.</title>
        <authorList>
            <consortium name="NISC Comparative Sequencing Program"/>
            <person name="Wegmann U."/>
            <person name="Louis P."/>
            <person name="Goesmann A."/>
            <person name="Henrissat B."/>
            <person name="Duncan S.H."/>
            <person name="Flint H.J."/>
        </authorList>
    </citation>
    <scope>NUCLEOTIDE SEQUENCE</scope>
    <source>
        <strain evidence="4">NBRC 103191</strain>
    </source>
</reference>
<keyword evidence="2 5" id="KW-0378">Hydrolase</keyword>
<dbReference type="GO" id="GO:0016042">
    <property type="term" value="P:lipid catabolic process"/>
    <property type="evidence" value="ECO:0007669"/>
    <property type="project" value="UniProtKB-UniRule"/>
</dbReference>
<name>A0A1G7ALU8_9GAMM</name>
<evidence type="ECO:0000259" key="3">
    <source>
        <dbReference type="PROSITE" id="PS51635"/>
    </source>
</evidence>
<proteinExistence type="predicted"/>
<sequence length="335" mass="37401">MVHDDSFRILTLTGGGFRGLYTAKVLEELENEYGYPIGRFFNLIAGTSIGGILALAVAAEIPMSDVVKLFEQHGDKIFKKRKANLFSIKRSTYSIDVLKEQLEIMFKEDKLGSLKHNVIIPAINFSVGKPVVFKTPHHHTFKRDKHHLIVDVALATSAAPIYFPKYVFDNTQYVDGGLFANNPSMLAIHEAQYFLNAKQENILLLNVGTLSSRISANPKTNKLGGMLDWAHGKNLSNAPKNIIELTLSTQQQMMTFITQHLLKERYLSIDENLTNEAANYVSLDRADAAAKEVLLSTAMQNSKEALGKELIKTIFLKPVELHNTAIQPNTEDSNE</sequence>
<keyword evidence="2" id="KW-0442">Lipid degradation</keyword>
<evidence type="ECO:0000313" key="7">
    <source>
        <dbReference type="Proteomes" id="UP001156645"/>
    </source>
</evidence>
<reference evidence="7" key="3">
    <citation type="journal article" date="2019" name="Int. J. Syst. Evol. Microbiol.">
        <title>The Global Catalogue of Microorganisms (GCM) 10K type strain sequencing project: providing services to taxonomists for standard genome sequencing and annotation.</title>
        <authorList>
            <consortium name="The Broad Institute Genomics Platform"/>
            <consortium name="The Broad Institute Genome Sequencing Center for Infectious Disease"/>
            <person name="Wu L."/>
            <person name="Ma J."/>
        </authorList>
    </citation>
    <scope>NUCLEOTIDE SEQUENCE [LARGE SCALE GENOMIC DNA]</scope>
    <source>
        <strain evidence="7">NBRC 103191</strain>
    </source>
</reference>
<evidence type="ECO:0000313" key="6">
    <source>
        <dbReference type="Proteomes" id="UP000198501"/>
    </source>
</evidence>
<dbReference type="SUPFAM" id="SSF52151">
    <property type="entry name" value="FabD/lysophospholipase-like"/>
    <property type="match status" value="1"/>
</dbReference>
<feature type="short sequence motif" description="GXGXXG" evidence="2">
    <location>
        <begin position="14"/>
        <end position="19"/>
    </location>
</feature>
<feature type="active site" description="Proton acceptor" evidence="2">
    <location>
        <position position="175"/>
    </location>
</feature>
<evidence type="ECO:0000256" key="2">
    <source>
        <dbReference type="PROSITE-ProRule" id="PRU01161"/>
    </source>
</evidence>
<feature type="short sequence motif" description="GXSXG" evidence="2">
    <location>
        <begin position="46"/>
        <end position="50"/>
    </location>
</feature>
<feature type="active site" description="Nucleophile" evidence="2">
    <location>
        <position position="48"/>
    </location>
</feature>
<dbReference type="CDD" id="cd07199">
    <property type="entry name" value="Pat17_PNPLA8_PNPLA9_like"/>
    <property type="match status" value="1"/>
</dbReference>
<gene>
    <name evidence="4" type="ORF">GCM10007915_20470</name>
    <name evidence="5" type="ORF">SAMN05660405_02525</name>
</gene>
<dbReference type="InterPro" id="IPR002641">
    <property type="entry name" value="PNPLA_dom"/>
</dbReference>
<dbReference type="GO" id="GO:0016787">
    <property type="term" value="F:hydrolase activity"/>
    <property type="evidence" value="ECO:0007669"/>
    <property type="project" value="UniProtKB-UniRule"/>
</dbReference>
<dbReference type="Pfam" id="PF01734">
    <property type="entry name" value="Patatin"/>
    <property type="match status" value="1"/>
</dbReference>
<reference evidence="5 6" key="2">
    <citation type="submission" date="2016-10" db="EMBL/GenBank/DDBJ databases">
        <authorList>
            <person name="de Groot N.N."/>
        </authorList>
    </citation>
    <scope>NUCLEOTIDE SEQUENCE [LARGE SCALE GENOMIC DNA]</scope>
    <source>
        <strain evidence="5 6">DSM 23406</strain>
    </source>
</reference>
<dbReference type="Proteomes" id="UP001156645">
    <property type="component" value="Unassembled WGS sequence"/>
</dbReference>
<dbReference type="InterPro" id="IPR047156">
    <property type="entry name" value="Teg/CotR/CapV-like"/>
</dbReference>
<dbReference type="PANTHER" id="PTHR24138:SF12">
    <property type="entry name" value="PATATIN FAMILY PROTEIN"/>
    <property type="match status" value="1"/>
</dbReference>
<evidence type="ECO:0000313" key="4">
    <source>
        <dbReference type="EMBL" id="GLR29808.1"/>
    </source>
</evidence>
<dbReference type="PANTHER" id="PTHR24138">
    <property type="entry name" value="INTRACELLLAR PHOSPHOLIPASE A FAMILY"/>
    <property type="match status" value="1"/>
</dbReference>
<evidence type="ECO:0000256" key="1">
    <source>
        <dbReference type="ARBA" id="ARBA00023098"/>
    </source>
</evidence>
<dbReference type="NCBIfam" id="NF041079">
    <property type="entry name" value="CBASS_lipase"/>
    <property type="match status" value="1"/>
</dbReference>